<dbReference type="SUPFAM" id="SSF54862">
    <property type="entry name" value="4Fe-4S ferredoxins"/>
    <property type="match status" value="1"/>
</dbReference>
<dbReference type="InterPro" id="IPR017900">
    <property type="entry name" value="4Fe4S_Fe_S_CS"/>
</dbReference>
<dbReference type="InterPro" id="IPR052378">
    <property type="entry name" value="NosR_regulator"/>
</dbReference>
<evidence type="ECO:0000256" key="3">
    <source>
        <dbReference type="ARBA" id="ARBA00023136"/>
    </source>
</evidence>
<dbReference type="Pfam" id="PF12801">
    <property type="entry name" value="Fer4_5"/>
    <property type="match status" value="2"/>
</dbReference>
<evidence type="ECO:0000256" key="2">
    <source>
        <dbReference type="ARBA" id="ARBA00022475"/>
    </source>
</evidence>
<dbReference type="AlphaFoldDB" id="A0A644WGZ4"/>
<evidence type="ECO:0000256" key="4">
    <source>
        <dbReference type="SAM" id="Phobius"/>
    </source>
</evidence>
<dbReference type="PANTHER" id="PTHR30224">
    <property type="entry name" value="ELECTRON TRANSPORT PROTEIN"/>
    <property type="match status" value="1"/>
</dbReference>
<organism evidence="6">
    <name type="scientific">bioreactor metagenome</name>
    <dbReference type="NCBI Taxonomy" id="1076179"/>
    <lineage>
        <taxon>unclassified sequences</taxon>
        <taxon>metagenomes</taxon>
        <taxon>ecological metagenomes</taxon>
    </lineage>
</organism>
<comment type="subcellular location">
    <subcellularLocation>
        <location evidence="1">Cell membrane</location>
    </subcellularLocation>
</comment>
<feature type="transmembrane region" description="Helical" evidence="4">
    <location>
        <begin position="78"/>
        <end position="105"/>
    </location>
</feature>
<feature type="transmembrane region" description="Helical" evidence="4">
    <location>
        <begin position="12"/>
        <end position="33"/>
    </location>
</feature>
<reference evidence="6" key="1">
    <citation type="submission" date="2019-08" db="EMBL/GenBank/DDBJ databases">
        <authorList>
            <person name="Kucharzyk K."/>
            <person name="Murdoch R.W."/>
            <person name="Higgins S."/>
            <person name="Loffler F."/>
        </authorList>
    </citation>
    <scope>NUCLEOTIDE SEQUENCE</scope>
</reference>
<dbReference type="GO" id="GO:0005886">
    <property type="term" value="C:plasma membrane"/>
    <property type="evidence" value="ECO:0007669"/>
    <property type="project" value="UniProtKB-SubCell"/>
</dbReference>
<gene>
    <name evidence="6" type="ORF">SDC9_49102</name>
</gene>
<feature type="transmembrane region" description="Helical" evidence="4">
    <location>
        <begin position="171"/>
        <end position="191"/>
    </location>
</feature>
<accession>A0A644WGZ4</accession>
<protein>
    <recommendedName>
        <fullName evidence="5">4Fe-4S ferredoxin-type domain-containing protein</fullName>
    </recommendedName>
</protein>
<keyword evidence="4" id="KW-1133">Transmembrane helix</keyword>
<feature type="domain" description="4Fe-4S ferredoxin-type" evidence="5">
    <location>
        <begin position="215"/>
        <end position="243"/>
    </location>
</feature>
<feature type="transmembrane region" description="Helical" evidence="4">
    <location>
        <begin position="285"/>
        <end position="306"/>
    </location>
</feature>
<proteinExistence type="predicted"/>
<evidence type="ECO:0000313" key="6">
    <source>
        <dbReference type="EMBL" id="MPM02847.1"/>
    </source>
</evidence>
<evidence type="ECO:0000259" key="5">
    <source>
        <dbReference type="PROSITE" id="PS51379"/>
    </source>
</evidence>
<keyword evidence="3 4" id="KW-0472">Membrane</keyword>
<dbReference type="InterPro" id="IPR017896">
    <property type="entry name" value="4Fe4S_Fe-S-bd"/>
</dbReference>
<dbReference type="PROSITE" id="PS00198">
    <property type="entry name" value="4FE4S_FER_1"/>
    <property type="match status" value="1"/>
</dbReference>
<name>A0A644WGZ4_9ZZZZ</name>
<feature type="transmembrane region" description="Helical" evidence="4">
    <location>
        <begin position="135"/>
        <end position="159"/>
    </location>
</feature>
<sequence>MKTLKKKRVRIRAIVQLVFFVWVVVVISLGTAAERGVSLPFTPSTASLHAICPFGGVVSAWNLITEGTLVRKIHDSSVVLGVLGILLALLFGPVICGWICPFGTFQEWVGRIGKKLFKRRYNTFIPYKVDRILRLLRYVVLVWVLVMTSVSATLVFQAYDPYYALFSFLRSEFSLAGTIILGIVVLLSLFVERPFCKYACPYGAFLGLFNKIRVFKIRRNEPTCISCSKCNHACPMNIDVQGGSVVRSAQCISCMECTSDRACPVPETVMTGLKSDKAMVSTNKIGLLTAGILVAGILLSVALGFWNTTSSKQPALIKSGEFAGLANPADIRGSYTYRDVLKSFTIPESVILQAFQSSSLDERLGNLETLWASVIPEGKEVGTDSIRLFVSLYTGIPYEAEETTLLPKSAIEVLISEGRNTDPNFERYTRDAVALPAGLSTQPAAAKTEDQGAAITFTGKTTLGDLLIAGYQQEDIEAILGPMKKTDAIKAIAEGQGLSFSEVKAKILEL</sequence>
<keyword evidence="4" id="KW-0812">Transmembrane</keyword>
<dbReference type="EMBL" id="VSSQ01000902">
    <property type="protein sequence ID" value="MPM02847.1"/>
    <property type="molecule type" value="Genomic_DNA"/>
</dbReference>
<dbReference type="PROSITE" id="PS51379">
    <property type="entry name" value="4FE4S_FER_2"/>
    <property type="match status" value="1"/>
</dbReference>
<keyword evidence="2" id="KW-1003">Cell membrane</keyword>
<evidence type="ECO:0000256" key="1">
    <source>
        <dbReference type="ARBA" id="ARBA00004236"/>
    </source>
</evidence>
<comment type="caution">
    <text evidence="6">The sequence shown here is derived from an EMBL/GenBank/DDBJ whole genome shotgun (WGS) entry which is preliminary data.</text>
</comment>
<dbReference type="PANTHER" id="PTHR30224:SF4">
    <property type="entry name" value="ELECTRON TRANSPORT PROTEIN YCCM-RELATED"/>
    <property type="match status" value="1"/>
</dbReference>